<proteinExistence type="predicted"/>
<accession>A0A0B7B426</accession>
<name>A0A0B7B426_9EUPU</name>
<gene>
    <name evidence="1" type="primary">ORF160460</name>
</gene>
<reference evidence="1" key="1">
    <citation type="submission" date="2014-12" db="EMBL/GenBank/DDBJ databases">
        <title>Insight into the proteome of Arion vulgaris.</title>
        <authorList>
            <person name="Aradska J."/>
            <person name="Bulat T."/>
            <person name="Smidak R."/>
            <person name="Sarate P."/>
            <person name="Gangsoo J."/>
            <person name="Sialana F."/>
            <person name="Bilban M."/>
            <person name="Lubec G."/>
        </authorList>
    </citation>
    <scope>NUCLEOTIDE SEQUENCE</scope>
    <source>
        <tissue evidence="1">Skin</tissue>
    </source>
</reference>
<dbReference type="AlphaFoldDB" id="A0A0B7B426"/>
<evidence type="ECO:0000313" key="1">
    <source>
        <dbReference type="EMBL" id="CEK87627.1"/>
    </source>
</evidence>
<sequence>MVLNIAHLTHFCMKAYLLSLSHQCRLGIQVYLTPISEVMMMMMNDLAFIIFTATQLNTHIILKDTLQNIRILKAKIYKKTNI</sequence>
<protein>
    <submittedName>
        <fullName evidence="1">Uncharacterized protein</fullName>
    </submittedName>
</protein>
<organism evidence="1">
    <name type="scientific">Arion vulgaris</name>
    <dbReference type="NCBI Taxonomy" id="1028688"/>
    <lineage>
        <taxon>Eukaryota</taxon>
        <taxon>Metazoa</taxon>
        <taxon>Spiralia</taxon>
        <taxon>Lophotrochozoa</taxon>
        <taxon>Mollusca</taxon>
        <taxon>Gastropoda</taxon>
        <taxon>Heterobranchia</taxon>
        <taxon>Euthyneura</taxon>
        <taxon>Panpulmonata</taxon>
        <taxon>Eupulmonata</taxon>
        <taxon>Stylommatophora</taxon>
        <taxon>Helicina</taxon>
        <taxon>Arionoidea</taxon>
        <taxon>Arionidae</taxon>
        <taxon>Arion</taxon>
    </lineage>
</organism>
<dbReference type="EMBL" id="HACG01040762">
    <property type="protein sequence ID" value="CEK87627.1"/>
    <property type="molecule type" value="Transcribed_RNA"/>
</dbReference>